<dbReference type="GO" id="GO:0003690">
    <property type="term" value="F:double-stranded DNA binding"/>
    <property type="evidence" value="ECO:0007669"/>
    <property type="project" value="TreeGrafter"/>
</dbReference>
<proteinExistence type="predicted"/>
<dbReference type="Proteomes" id="UP000499080">
    <property type="component" value="Unassembled WGS sequence"/>
</dbReference>
<evidence type="ECO:0000313" key="2">
    <source>
        <dbReference type="EMBL" id="GBO01808.1"/>
    </source>
</evidence>
<organism evidence="2 3">
    <name type="scientific">Araneus ventricosus</name>
    <name type="common">Orbweaver spider</name>
    <name type="synonym">Epeira ventricosa</name>
    <dbReference type="NCBI Taxonomy" id="182803"/>
    <lineage>
        <taxon>Eukaryota</taxon>
        <taxon>Metazoa</taxon>
        <taxon>Ecdysozoa</taxon>
        <taxon>Arthropoda</taxon>
        <taxon>Chelicerata</taxon>
        <taxon>Arachnida</taxon>
        <taxon>Araneae</taxon>
        <taxon>Araneomorphae</taxon>
        <taxon>Entelegynae</taxon>
        <taxon>Araneoidea</taxon>
        <taxon>Araneidae</taxon>
        <taxon>Araneus</taxon>
    </lineage>
</organism>
<dbReference type="GO" id="GO:0000793">
    <property type="term" value="C:condensed chromosome"/>
    <property type="evidence" value="ECO:0007669"/>
    <property type="project" value="TreeGrafter"/>
</dbReference>
<dbReference type="GO" id="GO:0000014">
    <property type="term" value="F:single-stranded DNA endodeoxyribonuclease activity"/>
    <property type="evidence" value="ECO:0007669"/>
    <property type="project" value="TreeGrafter"/>
</dbReference>
<dbReference type="Pfam" id="PF17906">
    <property type="entry name" value="HTH_48"/>
    <property type="match status" value="1"/>
</dbReference>
<feature type="domain" description="Mos1 transposase HTH" evidence="1">
    <location>
        <begin position="5"/>
        <end position="38"/>
    </location>
</feature>
<dbReference type="GO" id="GO:0005634">
    <property type="term" value="C:nucleus"/>
    <property type="evidence" value="ECO:0007669"/>
    <property type="project" value="TreeGrafter"/>
</dbReference>
<keyword evidence="3" id="KW-1185">Reference proteome</keyword>
<accession>A0A4Y2TMP0</accession>
<dbReference type="PANTHER" id="PTHR46060:SF2">
    <property type="entry name" value="HISTONE-LYSINE N-METHYLTRANSFERASE SETMAR"/>
    <property type="match status" value="1"/>
</dbReference>
<dbReference type="InterPro" id="IPR041426">
    <property type="entry name" value="Mos1_HTH"/>
</dbReference>
<dbReference type="GO" id="GO:0046975">
    <property type="term" value="F:histone H3K36 methyltransferase activity"/>
    <property type="evidence" value="ECO:0007669"/>
    <property type="project" value="TreeGrafter"/>
</dbReference>
<name>A0A4Y2TMP0_ARAVE</name>
<protein>
    <recommendedName>
        <fullName evidence="1">Mos1 transposase HTH domain-containing protein</fullName>
    </recommendedName>
</protein>
<dbReference type="GO" id="GO:0031297">
    <property type="term" value="P:replication fork processing"/>
    <property type="evidence" value="ECO:0007669"/>
    <property type="project" value="TreeGrafter"/>
</dbReference>
<gene>
    <name evidence="2" type="ORF">AVEN_200536_1</name>
</gene>
<dbReference type="GO" id="GO:0003697">
    <property type="term" value="F:single-stranded DNA binding"/>
    <property type="evidence" value="ECO:0007669"/>
    <property type="project" value="TreeGrafter"/>
</dbReference>
<dbReference type="AlphaFoldDB" id="A0A4Y2TMP0"/>
<dbReference type="OrthoDB" id="616263at2759"/>
<dbReference type="InterPro" id="IPR052709">
    <property type="entry name" value="Transposase-MT_Hybrid"/>
</dbReference>
<dbReference type="GO" id="GO:0015074">
    <property type="term" value="P:DNA integration"/>
    <property type="evidence" value="ECO:0007669"/>
    <property type="project" value="TreeGrafter"/>
</dbReference>
<dbReference type="PANTHER" id="PTHR46060">
    <property type="entry name" value="MARINER MOS1 TRANSPOSASE-LIKE PROTEIN"/>
    <property type="match status" value="1"/>
</dbReference>
<dbReference type="GO" id="GO:0000729">
    <property type="term" value="P:DNA double-strand break processing"/>
    <property type="evidence" value="ECO:0007669"/>
    <property type="project" value="TreeGrafter"/>
</dbReference>
<dbReference type="Gene3D" id="3.30.420.10">
    <property type="entry name" value="Ribonuclease H-like superfamily/Ribonuclease H"/>
    <property type="match status" value="1"/>
</dbReference>
<dbReference type="EMBL" id="BGPR01029791">
    <property type="protein sequence ID" value="GBO01808.1"/>
    <property type="molecule type" value="Genomic_DNA"/>
</dbReference>
<evidence type="ECO:0000259" key="1">
    <source>
        <dbReference type="Pfam" id="PF17906"/>
    </source>
</evidence>
<comment type="caution">
    <text evidence="2">The sequence shown here is derived from an EMBL/GenBank/DDBJ whole genome shotgun (WGS) entry which is preliminary data.</text>
</comment>
<dbReference type="GO" id="GO:0044547">
    <property type="term" value="F:DNA topoisomerase binding"/>
    <property type="evidence" value="ECO:0007669"/>
    <property type="project" value="TreeGrafter"/>
</dbReference>
<evidence type="ECO:0000313" key="3">
    <source>
        <dbReference type="Proteomes" id="UP000499080"/>
    </source>
</evidence>
<dbReference type="GO" id="GO:0044774">
    <property type="term" value="P:mitotic DNA integrity checkpoint signaling"/>
    <property type="evidence" value="ECO:0007669"/>
    <property type="project" value="TreeGrafter"/>
</dbReference>
<sequence length="147" mass="16940">MELSRQQIRTIMHYEFRNKLSATKRHQKMCNSLGINTVFTIQSKFGFRSLSLGISTLKMNHVLAALLKLIVPHELTAKDKRKRKAAYLALLRDERKEKIPDKIVTYDEKWVHYNNTSRKGGWSAPGESAGSVARRALTNKKVLLCIW</sequence>
<reference evidence="2 3" key="1">
    <citation type="journal article" date="2019" name="Sci. Rep.">
        <title>Orb-weaving spider Araneus ventricosus genome elucidates the spidroin gene catalogue.</title>
        <authorList>
            <person name="Kono N."/>
            <person name="Nakamura H."/>
            <person name="Ohtoshi R."/>
            <person name="Moran D.A.P."/>
            <person name="Shinohara A."/>
            <person name="Yoshida Y."/>
            <person name="Fujiwara M."/>
            <person name="Mori M."/>
            <person name="Tomita M."/>
            <person name="Arakawa K."/>
        </authorList>
    </citation>
    <scope>NUCLEOTIDE SEQUENCE [LARGE SCALE GENOMIC DNA]</scope>
</reference>
<dbReference type="GO" id="GO:0042800">
    <property type="term" value="F:histone H3K4 methyltransferase activity"/>
    <property type="evidence" value="ECO:0007669"/>
    <property type="project" value="TreeGrafter"/>
</dbReference>
<dbReference type="InterPro" id="IPR036397">
    <property type="entry name" value="RNaseH_sf"/>
</dbReference>
<dbReference type="GO" id="GO:0006303">
    <property type="term" value="P:double-strand break repair via nonhomologous end joining"/>
    <property type="evidence" value="ECO:0007669"/>
    <property type="project" value="TreeGrafter"/>
</dbReference>
<dbReference type="GO" id="GO:0035861">
    <property type="term" value="C:site of double-strand break"/>
    <property type="evidence" value="ECO:0007669"/>
    <property type="project" value="TreeGrafter"/>
</dbReference>